<evidence type="ECO:0000313" key="2">
    <source>
        <dbReference type="EMBL" id="KAJ2936641.1"/>
    </source>
</evidence>
<feature type="region of interest" description="Disordered" evidence="1">
    <location>
        <begin position="289"/>
        <end position="310"/>
    </location>
</feature>
<keyword evidence="3" id="KW-1185">Reference proteome</keyword>
<dbReference type="AlphaFoldDB" id="A0A9W8JJ21"/>
<accession>A0A9W8JJ21</accession>
<dbReference type="OrthoDB" id="3013631at2759"/>
<protein>
    <submittedName>
        <fullName evidence="2">Uncharacterized protein</fullName>
    </submittedName>
</protein>
<organism evidence="2 3">
    <name type="scientific">Candolleomyces eurysporus</name>
    <dbReference type="NCBI Taxonomy" id="2828524"/>
    <lineage>
        <taxon>Eukaryota</taxon>
        <taxon>Fungi</taxon>
        <taxon>Dikarya</taxon>
        <taxon>Basidiomycota</taxon>
        <taxon>Agaricomycotina</taxon>
        <taxon>Agaricomycetes</taxon>
        <taxon>Agaricomycetidae</taxon>
        <taxon>Agaricales</taxon>
        <taxon>Agaricineae</taxon>
        <taxon>Psathyrellaceae</taxon>
        <taxon>Candolleomyces</taxon>
    </lineage>
</organism>
<feature type="non-terminal residue" evidence="2">
    <location>
        <position position="1"/>
    </location>
</feature>
<proteinExistence type="predicted"/>
<name>A0A9W8JJ21_9AGAR</name>
<comment type="caution">
    <text evidence="2">The sequence shown here is derived from an EMBL/GenBank/DDBJ whole genome shotgun (WGS) entry which is preliminary data.</text>
</comment>
<evidence type="ECO:0000256" key="1">
    <source>
        <dbReference type="SAM" id="MobiDB-lite"/>
    </source>
</evidence>
<gene>
    <name evidence="2" type="ORF">H1R20_g459</name>
</gene>
<feature type="region of interest" description="Disordered" evidence="1">
    <location>
        <begin position="198"/>
        <end position="228"/>
    </location>
</feature>
<dbReference type="Proteomes" id="UP001140091">
    <property type="component" value="Unassembled WGS sequence"/>
</dbReference>
<dbReference type="EMBL" id="JANBPK010000034">
    <property type="protein sequence ID" value="KAJ2936641.1"/>
    <property type="molecule type" value="Genomic_DNA"/>
</dbReference>
<feature type="compositionally biased region" description="Polar residues" evidence="1">
    <location>
        <begin position="290"/>
        <end position="299"/>
    </location>
</feature>
<evidence type="ECO:0000313" key="3">
    <source>
        <dbReference type="Proteomes" id="UP001140091"/>
    </source>
</evidence>
<reference evidence="2" key="1">
    <citation type="submission" date="2022-06" db="EMBL/GenBank/DDBJ databases">
        <title>Genome Sequence of Candolleomyces eurysporus.</title>
        <authorList>
            <person name="Buettner E."/>
        </authorList>
    </citation>
    <scope>NUCLEOTIDE SEQUENCE</scope>
    <source>
        <strain evidence="2">VTCC 930004</strain>
    </source>
</reference>
<sequence length="310" mass="34874">MPMSRNLHYIFDKLGFYGLTCTKETLLSLIDIVDTENDRWKERAKKGAVYIREFDLEGPTFTDAEYEFVPLYPNHMFMNGTGMTAYSTTGDATTFKHYVVADDSALREGVSASQPRFPVLSSPRRLQVSHSLNPFLVVLNADMVFRRFRRVQAAVVCSEFNELIDLTLQLAAKIYYQPLIDQAKTATLMEIVHDKDKDTEMGKETRKTRRTGNATGASMGSRLGYVVPDPGPNASTEEWLEYKIYLMSGCDLPDPPPDEDEDELLTEPLILNDDDSSPFGITETVDTSEKVQNWLSNSSPPNPDADVIDT</sequence>